<comment type="caution">
    <text evidence="2">The sequence shown here is derived from an EMBL/GenBank/DDBJ whole genome shotgun (WGS) entry which is preliminary data.</text>
</comment>
<organism evidence="2 3">
    <name type="scientific">Zizania palustris</name>
    <name type="common">Northern wild rice</name>
    <dbReference type="NCBI Taxonomy" id="103762"/>
    <lineage>
        <taxon>Eukaryota</taxon>
        <taxon>Viridiplantae</taxon>
        <taxon>Streptophyta</taxon>
        <taxon>Embryophyta</taxon>
        <taxon>Tracheophyta</taxon>
        <taxon>Spermatophyta</taxon>
        <taxon>Magnoliopsida</taxon>
        <taxon>Liliopsida</taxon>
        <taxon>Poales</taxon>
        <taxon>Poaceae</taxon>
        <taxon>BOP clade</taxon>
        <taxon>Oryzoideae</taxon>
        <taxon>Oryzeae</taxon>
        <taxon>Zizaniinae</taxon>
        <taxon>Zizania</taxon>
    </lineage>
</organism>
<sequence>MTFSLSAISDLAETSCGRRPAPLPPTHRAALLPPTPAPSSADLHQAAAPASCCFRRILAGARTQKIRGSALPPSPTLGMLLAADQTN</sequence>
<keyword evidence="3" id="KW-1185">Reference proteome</keyword>
<evidence type="ECO:0000313" key="2">
    <source>
        <dbReference type="EMBL" id="KAG8045431.1"/>
    </source>
</evidence>
<name>A0A8J5R3Z4_ZIZPA</name>
<dbReference type="Proteomes" id="UP000729402">
    <property type="component" value="Unassembled WGS sequence"/>
</dbReference>
<reference evidence="2" key="1">
    <citation type="journal article" date="2021" name="bioRxiv">
        <title>Whole Genome Assembly and Annotation of Northern Wild Rice, Zizania palustris L., Supports a Whole Genome Duplication in the Zizania Genus.</title>
        <authorList>
            <person name="Haas M."/>
            <person name="Kono T."/>
            <person name="Macchietto M."/>
            <person name="Millas R."/>
            <person name="McGilp L."/>
            <person name="Shao M."/>
            <person name="Duquette J."/>
            <person name="Hirsch C.N."/>
            <person name="Kimball J."/>
        </authorList>
    </citation>
    <scope>NUCLEOTIDE SEQUENCE</scope>
    <source>
        <tissue evidence="2">Fresh leaf tissue</tissue>
    </source>
</reference>
<proteinExistence type="predicted"/>
<dbReference type="EMBL" id="JAAALK010000290">
    <property type="protein sequence ID" value="KAG8045431.1"/>
    <property type="molecule type" value="Genomic_DNA"/>
</dbReference>
<evidence type="ECO:0000313" key="3">
    <source>
        <dbReference type="Proteomes" id="UP000729402"/>
    </source>
</evidence>
<feature type="region of interest" description="Disordered" evidence="1">
    <location>
        <begin position="14"/>
        <end position="43"/>
    </location>
</feature>
<gene>
    <name evidence="2" type="ORF">GUJ93_ZPchr0008g13447</name>
</gene>
<accession>A0A8J5R3Z4</accession>
<dbReference type="AlphaFoldDB" id="A0A8J5R3Z4"/>
<reference evidence="2" key="2">
    <citation type="submission" date="2021-02" db="EMBL/GenBank/DDBJ databases">
        <authorList>
            <person name="Kimball J.A."/>
            <person name="Haas M.W."/>
            <person name="Macchietto M."/>
            <person name="Kono T."/>
            <person name="Duquette J."/>
            <person name="Shao M."/>
        </authorList>
    </citation>
    <scope>NUCLEOTIDE SEQUENCE</scope>
    <source>
        <tissue evidence="2">Fresh leaf tissue</tissue>
    </source>
</reference>
<protein>
    <submittedName>
        <fullName evidence="2">Uncharacterized protein</fullName>
    </submittedName>
</protein>
<evidence type="ECO:0000256" key="1">
    <source>
        <dbReference type="SAM" id="MobiDB-lite"/>
    </source>
</evidence>